<evidence type="ECO:0000313" key="3">
    <source>
        <dbReference type="Proteomes" id="UP000018144"/>
    </source>
</evidence>
<protein>
    <submittedName>
        <fullName evidence="2">Uncharacterized protein</fullName>
    </submittedName>
</protein>
<name>U4LG00_PYROM</name>
<proteinExistence type="predicted"/>
<evidence type="ECO:0000256" key="1">
    <source>
        <dbReference type="SAM" id="MobiDB-lite"/>
    </source>
</evidence>
<reference evidence="2 3" key="1">
    <citation type="journal article" date="2013" name="PLoS Genet.">
        <title>The genome and development-dependent transcriptomes of Pyronema confluens: a window into fungal evolution.</title>
        <authorList>
            <person name="Traeger S."/>
            <person name="Altegoer F."/>
            <person name="Freitag M."/>
            <person name="Gabaldon T."/>
            <person name="Kempken F."/>
            <person name="Kumar A."/>
            <person name="Marcet-Houben M."/>
            <person name="Poggeler S."/>
            <person name="Stajich J.E."/>
            <person name="Nowrousian M."/>
        </authorList>
    </citation>
    <scope>NUCLEOTIDE SEQUENCE [LARGE SCALE GENOMIC DNA]</scope>
    <source>
        <strain evidence="3">CBS 100304</strain>
        <tissue evidence="2">Vegetative mycelium</tissue>
    </source>
</reference>
<dbReference type="Proteomes" id="UP000018144">
    <property type="component" value="Unassembled WGS sequence"/>
</dbReference>
<gene>
    <name evidence="2" type="ORF">PCON_13970</name>
</gene>
<accession>U4LG00</accession>
<keyword evidence="3" id="KW-1185">Reference proteome</keyword>
<feature type="region of interest" description="Disordered" evidence="1">
    <location>
        <begin position="18"/>
        <end position="43"/>
    </location>
</feature>
<dbReference type="AlphaFoldDB" id="U4LG00"/>
<sequence length="64" mass="6882">MGAEAALWSLPLLSEPENICPGPPDRKLLKSPLPTGETAQDTSFQSKNKLFAYPVQSFTGYGGK</sequence>
<organism evidence="2 3">
    <name type="scientific">Pyronema omphalodes (strain CBS 100304)</name>
    <name type="common">Pyronema confluens</name>
    <dbReference type="NCBI Taxonomy" id="1076935"/>
    <lineage>
        <taxon>Eukaryota</taxon>
        <taxon>Fungi</taxon>
        <taxon>Dikarya</taxon>
        <taxon>Ascomycota</taxon>
        <taxon>Pezizomycotina</taxon>
        <taxon>Pezizomycetes</taxon>
        <taxon>Pezizales</taxon>
        <taxon>Pyronemataceae</taxon>
        <taxon>Pyronema</taxon>
    </lineage>
</organism>
<dbReference type="EMBL" id="HF935967">
    <property type="protein sequence ID" value="CCX14377.1"/>
    <property type="molecule type" value="Genomic_DNA"/>
</dbReference>
<evidence type="ECO:0000313" key="2">
    <source>
        <dbReference type="EMBL" id="CCX14377.1"/>
    </source>
</evidence>